<accession>K0SQR7</accession>
<evidence type="ECO:0000313" key="1">
    <source>
        <dbReference type="EMBL" id="EJK67354.1"/>
    </source>
</evidence>
<organism evidence="1 2">
    <name type="scientific">Thalassiosira oceanica</name>
    <name type="common">Marine diatom</name>
    <dbReference type="NCBI Taxonomy" id="159749"/>
    <lineage>
        <taxon>Eukaryota</taxon>
        <taxon>Sar</taxon>
        <taxon>Stramenopiles</taxon>
        <taxon>Ochrophyta</taxon>
        <taxon>Bacillariophyta</taxon>
        <taxon>Coscinodiscophyceae</taxon>
        <taxon>Thalassiosirophycidae</taxon>
        <taxon>Thalassiosirales</taxon>
        <taxon>Thalassiosiraceae</taxon>
        <taxon>Thalassiosira</taxon>
    </lineage>
</organism>
<reference evidence="1 2" key="1">
    <citation type="journal article" date="2012" name="Genome Biol.">
        <title>Genome and low-iron response of an oceanic diatom adapted to chronic iron limitation.</title>
        <authorList>
            <person name="Lommer M."/>
            <person name="Specht M."/>
            <person name="Roy A.S."/>
            <person name="Kraemer L."/>
            <person name="Andreson R."/>
            <person name="Gutowska M.A."/>
            <person name="Wolf J."/>
            <person name="Bergner S.V."/>
            <person name="Schilhabel M.B."/>
            <person name="Klostermeier U.C."/>
            <person name="Beiko R.G."/>
            <person name="Rosenstiel P."/>
            <person name="Hippler M."/>
            <person name="Laroche J."/>
        </authorList>
    </citation>
    <scope>NUCLEOTIDE SEQUENCE [LARGE SCALE GENOMIC DNA]</scope>
    <source>
        <strain evidence="1 2">CCMP1005</strain>
    </source>
</reference>
<feature type="non-terminal residue" evidence="1">
    <location>
        <position position="60"/>
    </location>
</feature>
<evidence type="ECO:0000313" key="2">
    <source>
        <dbReference type="Proteomes" id="UP000266841"/>
    </source>
</evidence>
<dbReference type="Proteomes" id="UP000266841">
    <property type="component" value="Unassembled WGS sequence"/>
</dbReference>
<dbReference type="EMBL" id="AGNL01013264">
    <property type="protein sequence ID" value="EJK67354.1"/>
    <property type="molecule type" value="Genomic_DNA"/>
</dbReference>
<protein>
    <submittedName>
        <fullName evidence="1">Uncharacterized protein</fullName>
    </submittedName>
</protein>
<name>K0SQR7_THAOC</name>
<comment type="caution">
    <text evidence="1">The sequence shown here is derived from an EMBL/GenBank/DDBJ whole genome shotgun (WGS) entry which is preliminary data.</text>
</comment>
<proteinExistence type="predicted"/>
<gene>
    <name evidence="1" type="ORF">THAOC_11624</name>
</gene>
<keyword evidence="2" id="KW-1185">Reference proteome</keyword>
<dbReference type="AlphaFoldDB" id="K0SQR7"/>
<sequence>MSPSSSLSALPDEKAENPNRRKALAALIVWPLLAVGDDIYVSQIQPRLAERRCGDAQPTL</sequence>